<dbReference type="GO" id="GO:0022857">
    <property type="term" value="F:transmembrane transporter activity"/>
    <property type="evidence" value="ECO:0007669"/>
    <property type="project" value="InterPro"/>
</dbReference>
<comment type="subcellular location">
    <subcellularLocation>
        <location evidence="1">Membrane</location>
        <topology evidence="1">Multi-pass membrane protein</topology>
    </subcellularLocation>
</comment>
<dbReference type="Gene3D" id="1.20.1740.10">
    <property type="entry name" value="Amino acid/polyamine transporter I"/>
    <property type="match status" value="1"/>
</dbReference>
<reference evidence="6 7" key="3">
    <citation type="journal article" date="2011" name="J. Bacteriol.">
        <title>Genome sequences of Mycoplasma alligatoris A21JP2T and Mycoplasma crocodyli MP145T.</title>
        <authorList>
            <person name="Brown D.R."/>
            <person name="Farmerie W.G."/>
            <person name="May M."/>
            <person name="Benders G.A."/>
            <person name="Durkin A.S."/>
            <person name="Hlavinka K."/>
            <person name="Hostetler J."/>
            <person name="Jackson J."/>
            <person name="Johnson J."/>
            <person name="Miller R.H."/>
            <person name="Paralanov V."/>
            <person name="Radune D."/>
            <person name="Szczypinski B."/>
            <person name="Glass J.I."/>
        </authorList>
    </citation>
    <scope>NUCLEOTIDE SEQUENCE [LARGE SCALE GENOMIC DNA]</scope>
    <source>
        <strain evidence="7">ATCC 51981 / MP145</strain>
    </source>
</reference>
<reference evidence="7" key="1">
    <citation type="submission" date="2010-03" db="EMBL/GenBank/DDBJ databases">
        <title>The complete genome of Mycoplasma crocodyli MP145.</title>
        <authorList>
            <person name="Glass J.I."/>
            <person name="Durkin A.S."/>
            <person name="Hostetler J."/>
            <person name="Jackson J."/>
            <person name="Johnson J."/>
            <person name="May M.A."/>
            <person name="Paralanov V."/>
            <person name="Radune D."/>
            <person name="Szczypinski B."/>
            <person name="Brown D.R."/>
        </authorList>
    </citation>
    <scope>NUCLEOTIDE SEQUENCE [LARGE SCALE GENOMIC DNA]</scope>
    <source>
        <strain evidence="7">ATCC 51981 / MP145</strain>
    </source>
</reference>
<feature type="transmembrane region" description="Helical" evidence="5">
    <location>
        <begin position="499"/>
        <end position="519"/>
    </location>
</feature>
<feature type="transmembrane region" description="Helical" evidence="5">
    <location>
        <begin position="228"/>
        <end position="248"/>
    </location>
</feature>
<dbReference type="InterPro" id="IPR002293">
    <property type="entry name" value="AA/rel_permease1"/>
</dbReference>
<keyword evidence="7" id="KW-1185">Reference proteome</keyword>
<feature type="transmembrane region" description="Helical" evidence="5">
    <location>
        <begin position="110"/>
        <end position="129"/>
    </location>
</feature>
<organism evidence="6 7">
    <name type="scientific">Mycoplasma crocodyli (strain ATCC 51981 / MP145)</name>
    <dbReference type="NCBI Taxonomy" id="512564"/>
    <lineage>
        <taxon>Bacteria</taxon>
        <taxon>Bacillati</taxon>
        <taxon>Mycoplasmatota</taxon>
        <taxon>Mollicutes</taxon>
        <taxon>Mycoplasmataceae</taxon>
        <taxon>Mycoplasma</taxon>
    </lineage>
</organism>
<keyword evidence="3 5" id="KW-1133">Transmembrane helix</keyword>
<evidence type="ECO:0000256" key="3">
    <source>
        <dbReference type="ARBA" id="ARBA00022989"/>
    </source>
</evidence>
<dbReference type="GO" id="GO:0016020">
    <property type="term" value="C:membrane"/>
    <property type="evidence" value="ECO:0007669"/>
    <property type="project" value="UniProtKB-SubCell"/>
</dbReference>
<dbReference type="eggNOG" id="COG0531">
    <property type="taxonomic scope" value="Bacteria"/>
</dbReference>
<feature type="transmembrane region" description="Helical" evidence="5">
    <location>
        <begin position="182"/>
        <end position="202"/>
    </location>
</feature>
<dbReference type="HOGENOM" id="CLU_024309_0_0_14"/>
<dbReference type="Pfam" id="PF13520">
    <property type="entry name" value="AA_permease_2"/>
    <property type="match status" value="1"/>
</dbReference>
<accession>D5E625</accession>
<dbReference type="KEGG" id="mcd:MCRO_0601"/>
<feature type="transmembrane region" description="Helical" evidence="5">
    <location>
        <begin position="412"/>
        <end position="434"/>
    </location>
</feature>
<feature type="transmembrane region" description="Helical" evidence="5">
    <location>
        <begin position="269"/>
        <end position="291"/>
    </location>
</feature>
<dbReference type="AlphaFoldDB" id="D5E625"/>
<feature type="transmembrane region" description="Helical" evidence="5">
    <location>
        <begin position="455"/>
        <end position="479"/>
    </location>
</feature>
<protein>
    <submittedName>
        <fullName evidence="6">Putative amino acid permease</fullName>
    </submittedName>
</protein>
<name>D5E625_MYCCM</name>
<sequence length="536" mass="60984">MNNKNNETEYELLGRANLPKKKNINFFTGILIVIGSSMGAGIFFKSKAVLESNSYSLVFAIISWVIASLAIVMMGVSLLEISTKNKGNLSIVGWNHRFNKWMTYQMSKNFSLYINAALTYFFMPLYAIMSFQDGARIFGFYNFNTKADWAIWTTIILIFNTYFILSSGLSSKWATIQNNVTLIFKFIAIISTIIIGFSIFAFQSKSGNGLDIHWLPKQIDTTNRPSSFLGIAPFGGLFISWAGIFFAYDGFYVSTGIEEELKDKKKTPYVLLMGLSVVTIIHLIIAIAMSINGKGDFKEYAQFLSQRKLGWIYGLTNFSISIGVIGIINGFSLWIPKFIEELIRMKDIPFYKKLANKTNESLPKVGVKYALILIQPTTLLFCIIGSTLYFPYDDPSGYHDLYGSGMSNLYNFADLMSNWISLLAFGFIALAFYGAIFESKKNPKHFPKWFKYVNWFVTIFLLAVVLINFIAPFVDIWLIIYEKNRLTYDVYIQTLRGRILSLIVLTGFILVITLPQFIAKIKGLKRKKTFIENNQC</sequence>
<feature type="transmembrane region" description="Helical" evidence="5">
    <location>
        <begin position="311"/>
        <end position="335"/>
    </location>
</feature>
<evidence type="ECO:0000256" key="5">
    <source>
        <dbReference type="SAM" id="Phobius"/>
    </source>
</evidence>
<dbReference type="STRING" id="512564.MCRO_0601"/>
<feature type="transmembrane region" description="Helical" evidence="5">
    <location>
        <begin position="369"/>
        <end position="392"/>
    </location>
</feature>
<keyword evidence="4 5" id="KW-0472">Membrane</keyword>
<evidence type="ECO:0000313" key="6">
    <source>
        <dbReference type="EMBL" id="ADE19790.1"/>
    </source>
</evidence>
<dbReference type="Proteomes" id="UP000001845">
    <property type="component" value="Chromosome"/>
</dbReference>
<evidence type="ECO:0000256" key="4">
    <source>
        <dbReference type="ARBA" id="ARBA00023136"/>
    </source>
</evidence>
<feature type="transmembrane region" description="Helical" evidence="5">
    <location>
        <begin position="56"/>
        <end position="79"/>
    </location>
</feature>
<dbReference type="EMBL" id="CP001991">
    <property type="protein sequence ID" value="ADE19790.1"/>
    <property type="molecule type" value="Genomic_DNA"/>
</dbReference>
<feature type="transmembrane region" description="Helical" evidence="5">
    <location>
        <begin position="24"/>
        <end position="44"/>
    </location>
</feature>
<keyword evidence="2 5" id="KW-0812">Transmembrane</keyword>
<feature type="transmembrane region" description="Helical" evidence="5">
    <location>
        <begin position="149"/>
        <end position="170"/>
    </location>
</feature>
<dbReference type="RefSeq" id="WP_013054566.1">
    <property type="nucleotide sequence ID" value="NC_014014.1"/>
</dbReference>
<dbReference type="OrthoDB" id="396925at2"/>
<reference key="2">
    <citation type="submission" date="2010-03" db="EMBL/GenBank/DDBJ databases">
        <authorList>
            <person name="Ma Z."/>
            <person name="Wang X."/>
            <person name="Liu H."/>
        </authorList>
    </citation>
    <scope>NUCLEOTIDE SEQUENCE</scope>
    <source>
        <strain>MP145</strain>
    </source>
</reference>
<evidence type="ECO:0000313" key="7">
    <source>
        <dbReference type="Proteomes" id="UP000001845"/>
    </source>
</evidence>
<gene>
    <name evidence="6" type="ordered locus">MCRO_0601</name>
</gene>
<evidence type="ECO:0000256" key="1">
    <source>
        <dbReference type="ARBA" id="ARBA00004141"/>
    </source>
</evidence>
<evidence type="ECO:0000256" key="2">
    <source>
        <dbReference type="ARBA" id="ARBA00022692"/>
    </source>
</evidence>
<dbReference type="PIRSF" id="PIRSF006060">
    <property type="entry name" value="AA_transporter"/>
    <property type="match status" value="1"/>
</dbReference>
<proteinExistence type="predicted"/>